<gene>
    <name evidence="2" type="primary">ORF15126</name>
</gene>
<evidence type="ECO:0000313" key="2">
    <source>
        <dbReference type="EMBL" id="CEK52006.1"/>
    </source>
</evidence>
<reference evidence="2" key="1">
    <citation type="submission" date="2014-12" db="EMBL/GenBank/DDBJ databases">
        <title>Insight into the proteome of Arion vulgaris.</title>
        <authorList>
            <person name="Aradska J."/>
            <person name="Bulat T."/>
            <person name="Smidak R."/>
            <person name="Sarate P."/>
            <person name="Gangsoo J."/>
            <person name="Sialana F."/>
            <person name="Bilban M."/>
            <person name="Lubec G."/>
        </authorList>
    </citation>
    <scope>NUCLEOTIDE SEQUENCE</scope>
    <source>
        <tissue evidence="2">Skin</tissue>
    </source>
</reference>
<accession>A0A0B6Y866</accession>
<keyword evidence="1" id="KW-0472">Membrane</keyword>
<protein>
    <submittedName>
        <fullName evidence="2">Uncharacterized protein</fullName>
    </submittedName>
</protein>
<keyword evidence="1" id="KW-0812">Transmembrane</keyword>
<name>A0A0B6Y866_9EUPU</name>
<proteinExistence type="predicted"/>
<evidence type="ECO:0000256" key="1">
    <source>
        <dbReference type="SAM" id="Phobius"/>
    </source>
</evidence>
<sequence length="74" mass="8362">MYMITIGRSGHYQALWHINQVNCQGSTNLTKADGTAQYGCHRHVCIAFILGLYPSVLIWNFILMLALLRCSFSV</sequence>
<organism evidence="2">
    <name type="scientific">Arion vulgaris</name>
    <dbReference type="NCBI Taxonomy" id="1028688"/>
    <lineage>
        <taxon>Eukaryota</taxon>
        <taxon>Metazoa</taxon>
        <taxon>Spiralia</taxon>
        <taxon>Lophotrochozoa</taxon>
        <taxon>Mollusca</taxon>
        <taxon>Gastropoda</taxon>
        <taxon>Heterobranchia</taxon>
        <taxon>Euthyneura</taxon>
        <taxon>Panpulmonata</taxon>
        <taxon>Eupulmonata</taxon>
        <taxon>Stylommatophora</taxon>
        <taxon>Helicina</taxon>
        <taxon>Arionoidea</taxon>
        <taxon>Arionidae</taxon>
        <taxon>Arion</taxon>
    </lineage>
</organism>
<feature type="transmembrane region" description="Helical" evidence="1">
    <location>
        <begin position="44"/>
        <end position="68"/>
    </location>
</feature>
<dbReference type="AlphaFoldDB" id="A0A0B6Y866"/>
<dbReference type="EMBL" id="HACG01005141">
    <property type="protein sequence ID" value="CEK52006.1"/>
    <property type="molecule type" value="Transcribed_RNA"/>
</dbReference>
<keyword evidence="1" id="KW-1133">Transmembrane helix</keyword>